<evidence type="ECO:0000256" key="5">
    <source>
        <dbReference type="ARBA" id="ARBA00022692"/>
    </source>
</evidence>
<feature type="transmembrane region" description="Helical" evidence="8">
    <location>
        <begin position="43"/>
        <end position="61"/>
    </location>
</feature>
<evidence type="ECO:0000256" key="4">
    <source>
        <dbReference type="ARBA" id="ARBA00022475"/>
    </source>
</evidence>
<dbReference type="AlphaFoldDB" id="A0A382JV28"/>
<dbReference type="Pfam" id="PF03547">
    <property type="entry name" value="Mem_trans"/>
    <property type="match status" value="1"/>
</dbReference>
<gene>
    <name evidence="9" type="ORF">METZ01_LOCUS268056</name>
</gene>
<keyword evidence="5 8" id="KW-0812">Transmembrane</keyword>
<keyword evidence="3" id="KW-0813">Transport</keyword>
<evidence type="ECO:0000256" key="3">
    <source>
        <dbReference type="ARBA" id="ARBA00022448"/>
    </source>
</evidence>
<keyword evidence="4" id="KW-1003">Cell membrane</keyword>
<sequence length="157" mass="17323">QYLLKDAFLRTLRMPLMYAVLLGWIIRMFEISVPNFIWLPIEYMAQALVPMALVTLGFQLAKREVGNDLSDGIASVICRLVISPVIGFIMVVLLDIQFPLAAVLIVSTSFPTAINTVLIAMELKNKPEFAASAVFLTTTFSVITVAVTIYIVRLNGG</sequence>
<feature type="transmembrane region" description="Helical" evidence="8">
    <location>
        <begin position="73"/>
        <end position="94"/>
    </location>
</feature>
<feature type="transmembrane region" description="Helical" evidence="8">
    <location>
        <begin position="133"/>
        <end position="152"/>
    </location>
</feature>
<organism evidence="9">
    <name type="scientific">marine metagenome</name>
    <dbReference type="NCBI Taxonomy" id="408172"/>
    <lineage>
        <taxon>unclassified sequences</taxon>
        <taxon>metagenomes</taxon>
        <taxon>ecological metagenomes</taxon>
    </lineage>
</organism>
<evidence type="ECO:0000256" key="6">
    <source>
        <dbReference type="ARBA" id="ARBA00022989"/>
    </source>
</evidence>
<dbReference type="EMBL" id="UINC01076230">
    <property type="protein sequence ID" value="SVC15202.1"/>
    <property type="molecule type" value="Genomic_DNA"/>
</dbReference>
<dbReference type="Gene3D" id="1.20.1530.20">
    <property type="match status" value="1"/>
</dbReference>
<feature type="non-terminal residue" evidence="9">
    <location>
        <position position="1"/>
    </location>
</feature>
<reference evidence="9" key="1">
    <citation type="submission" date="2018-05" db="EMBL/GenBank/DDBJ databases">
        <authorList>
            <person name="Lanie J.A."/>
            <person name="Ng W.-L."/>
            <person name="Kazmierczak K.M."/>
            <person name="Andrzejewski T.M."/>
            <person name="Davidsen T.M."/>
            <person name="Wayne K.J."/>
            <person name="Tettelin H."/>
            <person name="Glass J.I."/>
            <person name="Rusch D."/>
            <person name="Podicherti R."/>
            <person name="Tsui H.-C.T."/>
            <person name="Winkler M.E."/>
        </authorList>
    </citation>
    <scope>NUCLEOTIDE SEQUENCE</scope>
</reference>
<dbReference type="PANTHER" id="PTHR36838">
    <property type="entry name" value="AUXIN EFFLUX CARRIER FAMILY PROTEIN"/>
    <property type="match status" value="1"/>
</dbReference>
<keyword evidence="6 8" id="KW-1133">Transmembrane helix</keyword>
<evidence type="ECO:0000256" key="7">
    <source>
        <dbReference type="ARBA" id="ARBA00023136"/>
    </source>
</evidence>
<evidence type="ECO:0008006" key="10">
    <source>
        <dbReference type="Google" id="ProtNLM"/>
    </source>
</evidence>
<comment type="similarity">
    <text evidence="2">Belongs to the auxin efflux carrier (TC 2.A.69) family.</text>
</comment>
<evidence type="ECO:0000256" key="1">
    <source>
        <dbReference type="ARBA" id="ARBA00004651"/>
    </source>
</evidence>
<name>A0A382JV28_9ZZZZ</name>
<protein>
    <recommendedName>
        <fullName evidence="10">Auxin efflux carrier</fullName>
    </recommendedName>
</protein>
<comment type="subcellular location">
    <subcellularLocation>
        <location evidence="1">Cell membrane</location>
        <topology evidence="1">Multi-pass membrane protein</topology>
    </subcellularLocation>
</comment>
<accession>A0A382JV28</accession>
<dbReference type="GO" id="GO:0005886">
    <property type="term" value="C:plasma membrane"/>
    <property type="evidence" value="ECO:0007669"/>
    <property type="project" value="UniProtKB-SubCell"/>
</dbReference>
<dbReference type="InterPro" id="IPR004776">
    <property type="entry name" value="Mem_transp_PIN-like"/>
</dbReference>
<evidence type="ECO:0000256" key="2">
    <source>
        <dbReference type="ARBA" id="ARBA00010145"/>
    </source>
</evidence>
<dbReference type="GO" id="GO:0055085">
    <property type="term" value="P:transmembrane transport"/>
    <property type="evidence" value="ECO:0007669"/>
    <property type="project" value="InterPro"/>
</dbReference>
<evidence type="ECO:0000313" key="9">
    <source>
        <dbReference type="EMBL" id="SVC15202.1"/>
    </source>
</evidence>
<evidence type="ECO:0000256" key="8">
    <source>
        <dbReference type="SAM" id="Phobius"/>
    </source>
</evidence>
<dbReference type="PANTHER" id="PTHR36838:SF1">
    <property type="entry name" value="SLR1864 PROTEIN"/>
    <property type="match status" value="1"/>
</dbReference>
<keyword evidence="7 8" id="KW-0472">Membrane</keyword>
<proteinExistence type="inferred from homology"/>
<feature type="transmembrane region" description="Helical" evidence="8">
    <location>
        <begin position="100"/>
        <end position="121"/>
    </location>
</feature>
<dbReference type="InterPro" id="IPR038770">
    <property type="entry name" value="Na+/solute_symporter_sf"/>
</dbReference>